<reference evidence="9 10" key="2">
    <citation type="submission" date="2018-11" db="EMBL/GenBank/DDBJ databases">
        <authorList>
            <consortium name="Pathogen Informatics"/>
        </authorList>
    </citation>
    <scope>NUCLEOTIDE SEQUENCE [LARGE SCALE GENOMIC DNA]</scope>
</reference>
<proteinExistence type="predicted"/>
<feature type="coiled-coil region" evidence="7">
    <location>
        <begin position="145"/>
        <end position="193"/>
    </location>
</feature>
<dbReference type="Gene3D" id="1.20.5.170">
    <property type="match status" value="1"/>
</dbReference>
<evidence type="ECO:0000313" key="9">
    <source>
        <dbReference type="EMBL" id="VDM47618.1"/>
    </source>
</evidence>
<dbReference type="PROSITE" id="PS00036">
    <property type="entry name" value="BZIP_BASIC"/>
    <property type="match status" value="1"/>
</dbReference>
<dbReference type="GO" id="GO:0000977">
    <property type="term" value="F:RNA polymerase II transcription regulatory region sequence-specific DNA binding"/>
    <property type="evidence" value="ECO:0007669"/>
    <property type="project" value="TreeGrafter"/>
</dbReference>
<name>A0A183V6C7_TOXCA</name>
<evidence type="ECO:0000256" key="2">
    <source>
        <dbReference type="ARBA" id="ARBA00023015"/>
    </source>
</evidence>
<evidence type="ECO:0000256" key="5">
    <source>
        <dbReference type="ARBA" id="ARBA00023242"/>
    </source>
</evidence>
<evidence type="ECO:0000313" key="10">
    <source>
        <dbReference type="Proteomes" id="UP000050794"/>
    </source>
</evidence>
<reference evidence="11" key="1">
    <citation type="submission" date="2016-06" db="UniProtKB">
        <authorList>
            <consortium name="WormBaseParasite"/>
        </authorList>
    </citation>
    <scope>IDENTIFICATION</scope>
</reference>
<feature type="domain" description="BZIP" evidence="8">
    <location>
        <begin position="120"/>
        <end position="183"/>
    </location>
</feature>
<dbReference type="InterPro" id="IPR046347">
    <property type="entry name" value="bZIP_sf"/>
</dbReference>
<dbReference type="WBParaSite" id="TCNE_0001629801-mRNA-1">
    <property type="protein sequence ID" value="TCNE_0001629801-mRNA-1"/>
    <property type="gene ID" value="TCNE_0001629801"/>
</dbReference>
<keyword evidence="10" id="KW-1185">Reference proteome</keyword>
<dbReference type="InterPro" id="IPR004827">
    <property type="entry name" value="bZIP"/>
</dbReference>
<dbReference type="Proteomes" id="UP000050794">
    <property type="component" value="Unassembled WGS sequence"/>
</dbReference>
<keyword evidence="5" id="KW-0539">Nucleus</keyword>
<protein>
    <recommendedName>
        <fullName evidence="6">X-box-binding protein 1</fullName>
    </recommendedName>
</protein>
<dbReference type="PANTHER" id="PTHR46542">
    <property type="entry name" value="X-BOX BINDING PROTEIN 1"/>
    <property type="match status" value="1"/>
</dbReference>
<evidence type="ECO:0000256" key="1">
    <source>
        <dbReference type="ARBA" id="ARBA00022843"/>
    </source>
</evidence>
<dbReference type="InterPro" id="IPR052470">
    <property type="entry name" value="ER_Stress-Reg_TF"/>
</dbReference>
<evidence type="ECO:0000256" key="6">
    <source>
        <dbReference type="ARBA" id="ARBA00040165"/>
    </source>
</evidence>
<dbReference type="Pfam" id="PF00170">
    <property type="entry name" value="bZIP_1"/>
    <property type="match status" value="1"/>
</dbReference>
<dbReference type="PANTHER" id="PTHR46542:SF1">
    <property type="entry name" value="X-BOX BINDING PROTEIN 1"/>
    <property type="match status" value="1"/>
</dbReference>
<dbReference type="GO" id="GO:0000981">
    <property type="term" value="F:DNA-binding transcription factor activity, RNA polymerase II-specific"/>
    <property type="evidence" value="ECO:0007669"/>
    <property type="project" value="TreeGrafter"/>
</dbReference>
<accession>A0A183V6C7</accession>
<evidence type="ECO:0000313" key="11">
    <source>
        <dbReference type="WBParaSite" id="TCNE_0001629801-mRNA-1"/>
    </source>
</evidence>
<sequence>MTTRTIYIVPAPRQHTTLSSPGSTSSARQITIGRHVPVAVRQSPIAVSASATSHPTVVHNATILQPVPTRHTIALAQKRPASTLDDASTEVSSLDDLLGLSTSDTHPVRKRERLTHLTAEEKLNRRKLKNRVAAQTARDRKKIRTSKLEEAVRKLIDENKALREENIRINAICDELKQRNAELEKSLKEHEEGDSSGTSPCIKQSSLGSAASIRGPQQREQAIATMPALILLLLSFLASTFRKSSTICSKTILSSNSSVRKCSMETRNFRRKMALPLLSLLALHYRPRKSAARLEWIARHRISI</sequence>
<dbReference type="GO" id="GO:0005634">
    <property type="term" value="C:nucleus"/>
    <property type="evidence" value="ECO:0007669"/>
    <property type="project" value="TreeGrafter"/>
</dbReference>
<organism evidence="10 11">
    <name type="scientific">Toxocara canis</name>
    <name type="common">Canine roundworm</name>
    <dbReference type="NCBI Taxonomy" id="6265"/>
    <lineage>
        <taxon>Eukaryota</taxon>
        <taxon>Metazoa</taxon>
        <taxon>Ecdysozoa</taxon>
        <taxon>Nematoda</taxon>
        <taxon>Chromadorea</taxon>
        <taxon>Rhabditida</taxon>
        <taxon>Spirurina</taxon>
        <taxon>Ascaridomorpha</taxon>
        <taxon>Ascaridoidea</taxon>
        <taxon>Toxocaridae</taxon>
        <taxon>Toxocara</taxon>
    </lineage>
</organism>
<dbReference type="SUPFAM" id="SSF57959">
    <property type="entry name" value="Leucine zipper domain"/>
    <property type="match status" value="1"/>
</dbReference>
<gene>
    <name evidence="9" type="ORF">TCNE_LOCUS16297</name>
</gene>
<dbReference type="SMART" id="SM00338">
    <property type="entry name" value="BRLZ"/>
    <property type="match status" value="1"/>
</dbReference>
<keyword evidence="1" id="KW-0832">Ubl conjugation</keyword>
<evidence type="ECO:0000256" key="4">
    <source>
        <dbReference type="ARBA" id="ARBA00023163"/>
    </source>
</evidence>
<keyword evidence="2" id="KW-0805">Transcription regulation</keyword>
<dbReference type="CDD" id="cd14691">
    <property type="entry name" value="bZIP_XBP1"/>
    <property type="match status" value="1"/>
</dbReference>
<evidence type="ECO:0000259" key="8">
    <source>
        <dbReference type="PROSITE" id="PS50217"/>
    </source>
</evidence>
<evidence type="ECO:0000256" key="7">
    <source>
        <dbReference type="SAM" id="Coils"/>
    </source>
</evidence>
<keyword evidence="3" id="KW-0238">DNA-binding</keyword>
<dbReference type="PROSITE" id="PS50217">
    <property type="entry name" value="BZIP"/>
    <property type="match status" value="1"/>
</dbReference>
<keyword evidence="7" id="KW-0175">Coiled coil</keyword>
<dbReference type="EMBL" id="UYWY01023477">
    <property type="protein sequence ID" value="VDM47618.1"/>
    <property type="molecule type" value="Genomic_DNA"/>
</dbReference>
<keyword evidence="4" id="KW-0804">Transcription</keyword>
<evidence type="ECO:0000256" key="3">
    <source>
        <dbReference type="ARBA" id="ARBA00023125"/>
    </source>
</evidence>
<dbReference type="AlphaFoldDB" id="A0A183V6C7"/>